<dbReference type="InterPro" id="IPR037066">
    <property type="entry name" value="Plug_dom_sf"/>
</dbReference>
<dbReference type="GO" id="GO:0009279">
    <property type="term" value="C:cell outer membrane"/>
    <property type="evidence" value="ECO:0007669"/>
    <property type="project" value="UniProtKB-SubCell"/>
</dbReference>
<dbReference type="STRING" id="946077.W5A_12131"/>
<protein>
    <submittedName>
        <fullName evidence="15">TonB-dependent outer membrane receptor</fullName>
    </submittedName>
</protein>
<dbReference type="Pfam" id="PF07715">
    <property type="entry name" value="Plug"/>
    <property type="match status" value="1"/>
</dbReference>
<keyword evidence="16" id="KW-1185">Reference proteome</keyword>
<keyword evidence="9 10" id="KW-0998">Cell outer membrane</keyword>
<dbReference type="PANTHER" id="PTHR30069:SF29">
    <property type="entry name" value="HEMOGLOBIN AND HEMOGLOBIN-HAPTOGLOBIN-BINDING PROTEIN 1-RELATED"/>
    <property type="match status" value="1"/>
</dbReference>
<dbReference type="AlphaFoldDB" id="I0W786"/>
<feature type="domain" description="TonB-dependent receptor-like beta-barrel" evidence="13">
    <location>
        <begin position="245"/>
        <end position="725"/>
    </location>
</feature>
<comment type="subcellular location">
    <subcellularLocation>
        <location evidence="1 10">Cell outer membrane</location>
        <topology evidence="1 10">Multi-pass membrane protein</topology>
    </subcellularLocation>
</comment>
<comment type="similarity">
    <text evidence="10 11">Belongs to the TonB-dependent receptor family.</text>
</comment>
<evidence type="ECO:0000256" key="12">
    <source>
        <dbReference type="SAM" id="MobiDB-lite"/>
    </source>
</evidence>
<dbReference type="GO" id="GO:0044718">
    <property type="term" value="P:siderophore transmembrane transport"/>
    <property type="evidence" value="ECO:0007669"/>
    <property type="project" value="TreeGrafter"/>
</dbReference>
<dbReference type="InterPro" id="IPR039426">
    <property type="entry name" value="TonB-dep_rcpt-like"/>
</dbReference>
<feature type="region of interest" description="Disordered" evidence="12">
    <location>
        <begin position="375"/>
        <end position="395"/>
    </location>
</feature>
<keyword evidence="2 10" id="KW-0813">Transport</keyword>
<dbReference type="Gene3D" id="2.40.170.20">
    <property type="entry name" value="TonB-dependent receptor, beta-barrel domain"/>
    <property type="match status" value="1"/>
</dbReference>
<dbReference type="SUPFAM" id="SSF56935">
    <property type="entry name" value="Porins"/>
    <property type="match status" value="1"/>
</dbReference>
<dbReference type="RefSeq" id="WP_008241066.1">
    <property type="nucleotide sequence ID" value="NZ_AJJU01000037.1"/>
</dbReference>
<dbReference type="Pfam" id="PF13715">
    <property type="entry name" value="CarbopepD_reg_2"/>
    <property type="match status" value="1"/>
</dbReference>
<name>I0W786_9FLAO</name>
<feature type="compositionally biased region" description="Acidic residues" evidence="12">
    <location>
        <begin position="383"/>
        <end position="392"/>
    </location>
</feature>
<evidence type="ECO:0000256" key="7">
    <source>
        <dbReference type="ARBA" id="ARBA00023136"/>
    </source>
</evidence>
<keyword evidence="4 10" id="KW-0812">Transmembrane</keyword>
<evidence type="ECO:0000256" key="4">
    <source>
        <dbReference type="ARBA" id="ARBA00022692"/>
    </source>
</evidence>
<dbReference type="EMBL" id="AJJU01000037">
    <property type="protein sequence ID" value="EID72252.1"/>
    <property type="molecule type" value="Genomic_DNA"/>
</dbReference>
<dbReference type="eggNOG" id="COG4206">
    <property type="taxonomic scope" value="Bacteria"/>
</dbReference>
<sequence>MNKYLITLSFLLCIQVIVAQNIFKGTVIDNETKQGIPFASVYLPQLEKGASTDESGAFEITNIPAGSYKLVVSVLGFATFSKNVDITTGNNTLQISLEPSAVEIEQVIVSTPFHKLQSENVMKVSQKSLTQMQQQGANTLIDGIATIPGVNSVSTGTAIGKPVIRGLSSNRVLVYTQNIRLENQQFGGEHGLGLNDNGVESVEVIKGPASLLYGSDALGGVLYINPERFADAGTTQGSLSSILNSNTNGLNLSAGAKTSGNSFKFLARGSFVSHEDYKIGGGDRVTNTRFKEYDFKTGVGYQKNNFKTDLRYNYNNSLVGIPEGIEEQSAYRTPLEPYQDLQTHILSSKTNFFFKNSSLDATFGFVANKRQEFEGHHHHEEGEAHEEEEEAHEEEHAALDMQLNTFSYNVAYNLAPIGKLETVFGVQGMVQTNKNHGEETLIPNASTDDFGVFVTSHIHLKNNDIQLGLRYDNRNIATDHHEHDHDHGDVHEDEIEVNRSFNSFNASAGLRTELAPKLVTRINLATGFRAPNLSELTSNGAHHGANRYEIGNPDLKSEQNIQMDFSIELKSKHIEMYVNAFYNKVANFIYLQPDGTLVNAIPVFHYHQDDAKLYGGEIGFHFHPHSIEWLHYESSYEGVIGKQDNGDYIPLIPANVLTNTFRAEINQGFLSDSYAFITLQNILKQDKPGLFETASSGYSLLNIGIGKTFSSEKNPVKIWLSANNLLDKTYISHLSRLKSDGISNMGRNITLGVSLTL</sequence>
<dbReference type="Gene3D" id="2.170.130.10">
    <property type="entry name" value="TonB-dependent receptor, plug domain"/>
    <property type="match status" value="1"/>
</dbReference>
<evidence type="ECO:0000256" key="2">
    <source>
        <dbReference type="ARBA" id="ARBA00022448"/>
    </source>
</evidence>
<organism evidence="15 16">
    <name type="scientific">Imtechella halotolerans K1</name>
    <dbReference type="NCBI Taxonomy" id="946077"/>
    <lineage>
        <taxon>Bacteria</taxon>
        <taxon>Pseudomonadati</taxon>
        <taxon>Bacteroidota</taxon>
        <taxon>Flavobacteriia</taxon>
        <taxon>Flavobacteriales</taxon>
        <taxon>Flavobacteriaceae</taxon>
        <taxon>Imtechella</taxon>
    </lineage>
</organism>
<gene>
    <name evidence="15" type="ORF">W5A_12131</name>
</gene>
<dbReference type="OrthoDB" id="9795928at2"/>
<reference evidence="15 16" key="1">
    <citation type="journal article" date="2012" name="J. Bacteriol.">
        <title>Genome Sequence of the Halotolerant Bacterium Imtechella halotolerans K1T.</title>
        <authorList>
            <person name="Kumar S."/>
            <person name="Vikram S."/>
            <person name="Subramanian S."/>
            <person name="Raghava G.P."/>
            <person name="Pinnaka A.K."/>
        </authorList>
    </citation>
    <scope>NUCLEOTIDE SEQUENCE [LARGE SCALE GENOMIC DNA]</scope>
    <source>
        <strain evidence="15 16">K1</strain>
    </source>
</reference>
<keyword evidence="3 10" id="KW-1134">Transmembrane beta strand</keyword>
<dbReference type="GO" id="GO:0015344">
    <property type="term" value="F:siderophore uptake transmembrane transporter activity"/>
    <property type="evidence" value="ECO:0007669"/>
    <property type="project" value="TreeGrafter"/>
</dbReference>
<evidence type="ECO:0000256" key="6">
    <source>
        <dbReference type="ARBA" id="ARBA00023077"/>
    </source>
</evidence>
<accession>I0W786</accession>
<evidence type="ECO:0000256" key="8">
    <source>
        <dbReference type="ARBA" id="ARBA00023170"/>
    </source>
</evidence>
<evidence type="ECO:0000313" key="16">
    <source>
        <dbReference type="Proteomes" id="UP000005938"/>
    </source>
</evidence>
<proteinExistence type="inferred from homology"/>
<evidence type="ECO:0000259" key="14">
    <source>
        <dbReference type="Pfam" id="PF07715"/>
    </source>
</evidence>
<dbReference type="Pfam" id="PF00593">
    <property type="entry name" value="TonB_dep_Rec_b-barrel"/>
    <property type="match status" value="1"/>
</dbReference>
<keyword evidence="8 15" id="KW-0675">Receptor</keyword>
<evidence type="ECO:0000259" key="13">
    <source>
        <dbReference type="Pfam" id="PF00593"/>
    </source>
</evidence>
<feature type="domain" description="TonB-dependent receptor plug" evidence="14">
    <location>
        <begin position="122"/>
        <end position="221"/>
    </location>
</feature>
<comment type="caution">
    <text evidence="15">The sequence shown here is derived from an EMBL/GenBank/DDBJ whole genome shotgun (WGS) entry which is preliminary data.</text>
</comment>
<keyword evidence="6 11" id="KW-0798">TonB box</keyword>
<dbReference type="PROSITE" id="PS52016">
    <property type="entry name" value="TONB_DEPENDENT_REC_3"/>
    <property type="match status" value="1"/>
</dbReference>
<dbReference type="InterPro" id="IPR008969">
    <property type="entry name" value="CarboxyPept-like_regulatory"/>
</dbReference>
<keyword evidence="5" id="KW-0732">Signal</keyword>
<dbReference type="PANTHER" id="PTHR30069">
    <property type="entry name" value="TONB-DEPENDENT OUTER MEMBRANE RECEPTOR"/>
    <property type="match status" value="1"/>
</dbReference>
<dbReference type="Proteomes" id="UP000005938">
    <property type="component" value="Unassembled WGS sequence"/>
</dbReference>
<evidence type="ECO:0000256" key="10">
    <source>
        <dbReference type="PROSITE-ProRule" id="PRU01360"/>
    </source>
</evidence>
<dbReference type="Gene3D" id="2.60.40.1120">
    <property type="entry name" value="Carboxypeptidase-like, regulatory domain"/>
    <property type="match status" value="1"/>
</dbReference>
<evidence type="ECO:0000256" key="3">
    <source>
        <dbReference type="ARBA" id="ARBA00022452"/>
    </source>
</evidence>
<dbReference type="PATRIC" id="fig|946077.3.peg.2450"/>
<dbReference type="InterPro" id="IPR012910">
    <property type="entry name" value="Plug_dom"/>
</dbReference>
<evidence type="ECO:0000256" key="11">
    <source>
        <dbReference type="RuleBase" id="RU003357"/>
    </source>
</evidence>
<evidence type="ECO:0000256" key="1">
    <source>
        <dbReference type="ARBA" id="ARBA00004571"/>
    </source>
</evidence>
<keyword evidence="7 10" id="KW-0472">Membrane</keyword>
<evidence type="ECO:0000313" key="15">
    <source>
        <dbReference type="EMBL" id="EID72252.1"/>
    </source>
</evidence>
<dbReference type="InterPro" id="IPR000531">
    <property type="entry name" value="Beta-barrel_TonB"/>
</dbReference>
<dbReference type="InterPro" id="IPR036942">
    <property type="entry name" value="Beta-barrel_TonB_sf"/>
</dbReference>
<evidence type="ECO:0000256" key="5">
    <source>
        <dbReference type="ARBA" id="ARBA00022729"/>
    </source>
</evidence>
<evidence type="ECO:0000256" key="9">
    <source>
        <dbReference type="ARBA" id="ARBA00023237"/>
    </source>
</evidence>
<dbReference type="SUPFAM" id="SSF49464">
    <property type="entry name" value="Carboxypeptidase regulatory domain-like"/>
    <property type="match status" value="1"/>
</dbReference>